<reference evidence="2 3" key="1">
    <citation type="submission" date="2019-05" db="EMBL/GenBank/DDBJ databases">
        <title>Emergence of the Ug99 lineage of the wheat stem rust pathogen through somatic hybridization.</title>
        <authorList>
            <person name="Li F."/>
            <person name="Upadhyaya N.M."/>
            <person name="Sperschneider J."/>
            <person name="Matny O."/>
            <person name="Nguyen-Phuc H."/>
            <person name="Mago R."/>
            <person name="Raley C."/>
            <person name="Miller M.E."/>
            <person name="Silverstein K.A.T."/>
            <person name="Henningsen E."/>
            <person name="Hirsch C.D."/>
            <person name="Visser B."/>
            <person name="Pretorius Z.A."/>
            <person name="Steffenson B.J."/>
            <person name="Schwessinger B."/>
            <person name="Dodds P.N."/>
            <person name="Figueroa M."/>
        </authorList>
    </citation>
    <scope>NUCLEOTIDE SEQUENCE [LARGE SCALE GENOMIC DNA]</scope>
    <source>
        <strain evidence="2">21-0</strain>
    </source>
</reference>
<evidence type="ECO:0000256" key="1">
    <source>
        <dbReference type="SAM" id="MobiDB-lite"/>
    </source>
</evidence>
<sequence>MNKCHQDLVRVNKDRNIQKSAWRAALEVSNNEVTTEDIDATNQLEPVIGINDERDEVDNDGSRLDKAEAIPLGTFGEPDGEFDDEEAELSWMEFVDVAVYQINSELEDLTLDLSSPLYCRQEEEINKLEPNNSAWYPFLNRESSPLGSLANNASEDTDPDQSHYS</sequence>
<dbReference type="AlphaFoldDB" id="A0A5B0PK53"/>
<protein>
    <submittedName>
        <fullName evidence="2">Uncharacterized protein</fullName>
    </submittedName>
</protein>
<gene>
    <name evidence="2" type="ORF">PGT21_016547</name>
</gene>
<feature type="region of interest" description="Disordered" evidence="1">
    <location>
        <begin position="54"/>
        <end position="82"/>
    </location>
</feature>
<proteinExistence type="predicted"/>
<evidence type="ECO:0000313" key="3">
    <source>
        <dbReference type="Proteomes" id="UP000324748"/>
    </source>
</evidence>
<dbReference type="EMBL" id="VSWC01000053">
    <property type="protein sequence ID" value="KAA1101313.1"/>
    <property type="molecule type" value="Genomic_DNA"/>
</dbReference>
<organism evidence="2 3">
    <name type="scientific">Puccinia graminis f. sp. tritici</name>
    <dbReference type="NCBI Taxonomy" id="56615"/>
    <lineage>
        <taxon>Eukaryota</taxon>
        <taxon>Fungi</taxon>
        <taxon>Dikarya</taxon>
        <taxon>Basidiomycota</taxon>
        <taxon>Pucciniomycotina</taxon>
        <taxon>Pucciniomycetes</taxon>
        <taxon>Pucciniales</taxon>
        <taxon>Pucciniaceae</taxon>
        <taxon>Puccinia</taxon>
    </lineage>
</organism>
<feature type="compositionally biased region" description="Polar residues" evidence="1">
    <location>
        <begin position="144"/>
        <end position="154"/>
    </location>
</feature>
<comment type="caution">
    <text evidence="2">The sequence shown here is derived from an EMBL/GenBank/DDBJ whole genome shotgun (WGS) entry which is preliminary data.</text>
</comment>
<accession>A0A5B0PK53</accession>
<name>A0A5B0PK53_PUCGR</name>
<feature type="region of interest" description="Disordered" evidence="1">
    <location>
        <begin position="144"/>
        <end position="165"/>
    </location>
</feature>
<dbReference type="Proteomes" id="UP000324748">
    <property type="component" value="Unassembled WGS sequence"/>
</dbReference>
<keyword evidence="3" id="KW-1185">Reference proteome</keyword>
<evidence type="ECO:0000313" key="2">
    <source>
        <dbReference type="EMBL" id="KAA1101313.1"/>
    </source>
</evidence>